<feature type="domain" description="Inner membrane component" evidence="2">
    <location>
        <begin position="68"/>
        <end position="118"/>
    </location>
</feature>
<name>A0A516Q3B5_9ACTN</name>
<dbReference type="InterPro" id="IPR005185">
    <property type="entry name" value="YccF"/>
</dbReference>
<gene>
    <name evidence="3" type="ORF">FOE78_20230</name>
</gene>
<keyword evidence="1" id="KW-0812">Transmembrane</keyword>
<sequence length="133" mass="14486">MKTILNIIWFVFCGLWLAIGYFTAGIICCILIVTIPWGIASFRIGAYAMWPFGRVVVDKPTSGIGAALGNIIWLVVAGIWLAIGHVLTAIPLFVSIIGIPLGWANLKLIPVSLMPLGKEIVRSDTILPAYRHN</sequence>
<keyword evidence="1" id="KW-1133">Transmembrane helix</keyword>
<keyword evidence="4" id="KW-1185">Reference proteome</keyword>
<proteinExistence type="predicted"/>
<dbReference type="PIRSF" id="PIRSF028777">
    <property type="entry name" value="UCP028777"/>
    <property type="match status" value="1"/>
</dbReference>
<dbReference type="AlphaFoldDB" id="A0A516Q3B5"/>
<reference evidence="3 4" key="1">
    <citation type="submission" date="2019-07" db="EMBL/GenBank/DDBJ databases">
        <title>Microlunatus dokdonensis sp. nov. isolated from the rhizospheric soil of the wild plant Elymus tsukushiensis.</title>
        <authorList>
            <person name="Ghim S.-Y."/>
            <person name="Hwang Y.-J."/>
            <person name="Son J.-S."/>
            <person name="Shin J.-H."/>
        </authorList>
    </citation>
    <scope>NUCLEOTIDE SEQUENCE [LARGE SCALE GENOMIC DNA]</scope>
    <source>
        <strain evidence="3 4">KUDC0627</strain>
    </source>
</reference>
<dbReference type="KEGG" id="mik:FOE78_20230"/>
<dbReference type="NCBIfam" id="NF008740">
    <property type="entry name" value="PRK11770.1-2"/>
    <property type="match status" value="1"/>
</dbReference>
<evidence type="ECO:0000313" key="4">
    <source>
        <dbReference type="Proteomes" id="UP000319263"/>
    </source>
</evidence>
<dbReference type="GO" id="GO:0005886">
    <property type="term" value="C:plasma membrane"/>
    <property type="evidence" value="ECO:0007669"/>
    <property type="project" value="TreeGrafter"/>
</dbReference>
<accession>A0A516Q3B5</accession>
<feature type="transmembrane region" description="Helical" evidence="1">
    <location>
        <begin position="89"/>
        <end position="106"/>
    </location>
</feature>
<dbReference type="InterPro" id="IPR052937">
    <property type="entry name" value="Inner_membrane_protein"/>
</dbReference>
<dbReference type="InterPro" id="IPR031308">
    <property type="entry name" value="UCP028777"/>
</dbReference>
<keyword evidence="1" id="KW-0472">Membrane</keyword>
<dbReference type="Pfam" id="PF03733">
    <property type="entry name" value="YccF"/>
    <property type="match status" value="2"/>
</dbReference>
<protein>
    <submittedName>
        <fullName evidence="3">YccF domain-containing protein</fullName>
    </submittedName>
</protein>
<feature type="transmembrane region" description="Helical" evidence="1">
    <location>
        <begin position="64"/>
        <end position="83"/>
    </location>
</feature>
<evidence type="ECO:0000313" key="3">
    <source>
        <dbReference type="EMBL" id="QDP97924.1"/>
    </source>
</evidence>
<dbReference type="EMBL" id="CP041692">
    <property type="protein sequence ID" value="QDP97924.1"/>
    <property type="molecule type" value="Genomic_DNA"/>
</dbReference>
<feature type="domain" description="Inner membrane component" evidence="2">
    <location>
        <begin position="4"/>
        <end position="54"/>
    </location>
</feature>
<evidence type="ECO:0000259" key="2">
    <source>
        <dbReference type="Pfam" id="PF03733"/>
    </source>
</evidence>
<dbReference type="PANTHER" id="PTHR42903:SF1">
    <property type="entry name" value="INNER MEMBRANE PROTEIN YCCF"/>
    <property type="match status" value="1"/>
</dbReference>
<dbReference type="RefSeq" id="WP_143987878.1">
    <property type="nucleotide sequence ID" value="NZ_CP041692.1"/>
</dbReference>
<dbReference type="Proteomes" id="UP000319263">
    <property type="component" value="Chromosome"/>
</dbReference>
<evidence type="ECO:0000256" key="1">
    <source>
        <dbReference type="SAM" id="Phobius"/>
    </source>
</evidence>
<dbReference type="OrthoDB" id="3238663at2"/>
<feature type="transmembrane region" description="Helical" evidence="1">
    <location>
        <begin position="7"/>
        <end position="33"/>
    </location>
</feature>
<organism evidence="3 4">
    <name type="scientific">Microlunatus elymi</name>
    <dbReference type="NCBI Taxonomy" id="2596828"/>
    <lineage>
        <taxon>Bacteria</taxon>
        <taxon>Bacillati</taxon>
        <taxon>Actinomycetota</taxon>
        <taxon>Actinomycetes</taxon>
        <taxon>Propionibacteriales</taxon>
        <taxon>Propionibacteriaceae</taxon>
        <taxon>Microlunatus</taxon>
    </lineage>
</organism>
<dbReference type="PANTHER" id="PTHR42903">
    <property type="entry name" value="INNER MEMBRANE PROTEIN YCCF"/>
    <property type="match status" value="1"/>
</dbReference>